<accession>A0A507DCM8</accession>
<dbReference type="SUPFAM" id="SSF50978">
    <property type="entry name" value="WD40 repeat-like"/>
    <property type="match status" value="1"/>
</dbReference>
<dbReference type="VEuPathDB" id="FungiDB:SeMB42_g08018"/>
<evidence type="ECO:0000256" key="1">
    <source>
        <dbReference type="PROSITE-ProRule" id="PRU00221"/>
    </source>
</evidence>
<dbReference type="PROSITE" id="PS50294">
    <property type="entry name" value="WD_REPEATS_REGION"/>
    <property type="match status" value="1"/>
</dbReference>
<evidence type="ECO:0000313" key="3">
    <source>
        <dbReference type="EMBL" id="TPX48630.1"/>
    </source>
</evidence>
<dbReference type="InterPro" id="IPR001680">
    <property type="entry name" value="WD40_rpt"/>
</dbReference>
<dbReference type="PANTHER" id="PTHR45532:SF1">
    <property type="entry name" value="WD REPEAT-CONTAINING PROTEIN 97"/>
    <property type="match status" value="1"/>
</dbReference>
<organism evidence="3 4">
    <name type="scientific">Synchytrium endobioticum</name>
    <dbReference type="NCBI Taxonomy" id="286115"/>
    <lineage>
        <taxon>Eukaryota</taxon>
        <taxon>Fungi</taxon>
        <taxon>Fungi incertae sedis</taxon>
        <taxon>Chytridiomycota</taxon>
        <taxon>Chytridiomycota incertae sedis</taxon>
        <taxon>Chytridiomycetes</taxon>
        <taxon>Synchytriales</taxon>
        <taxon>Synchytriaceae</taxon>
        <taxon>Synchytrium</taxon>
    </lineage>
</organism>
<feature type="region of interest" description="Disordered" evidence="2">
    <location>
        <begin position="973"/>
        <end position="992"/>
    </location>
</feature>
<dbReference type="SUPFAM" id="SSF50952">
    <property type="entry name" value="Soluble quinoprotein glucose dehydrogenase"/>
    <property type="match status" value="1"/>
</dbReference>
<dbReference type="EMBL" id="QEAM01000048">
    <property type="protein sequence ID" value="TPX48630.1"/>
    <property type="molecule type" value="Genomic_DNA"/>
</dbReference>
<keyword evidence="1" id="KW-0853">WD repeat</keyword>
<evidence type="ECO:0000256" key="2">
    <source>
        <dbReference type="SAM" id="MobiDB-lite"/>
    </source>
</evidence>
<feature type="region of interest" description="Disordered" evidence="2">
    <location>
        <begin position="1457"/>
        <end position="1538"/>
    </location>
</feature>
<dbReference type="PANTHER" id="PTHR45532">
    <property type="entry name" value="WD REPEAT-CONTAINING PROTEIN 97"/>
    <property type="match status" value="1"/>
</dbReference>
<dbReference type="PROSITE" id="PS50082">
    <property type="entry name" value="WD_REPEATS_2"/>
    <property type="match status" value="1"/>
</dbReference>
<dbReference type="VEuPathDB" id="FungiDB:SeMB42_g00218"/>
<name>A0A507DCM8_9FUNG</name>
<evidence type="ECO:0000313" key="4">
    <source>
        <dbReference type="Proteomes" id="UP000320475"/>
    </source>
</evidence>
<comment type="caution">
    <text evidence="3">The sequence shown here is derived from an EMBL/GenBank/DDBJ whole genome shotgun (WGS) entry which is preliminary data.</text>
</comment>
<gene>
    <name evidence="3" type="ORF">SeLEV6574_g01906</name>
</gene>
<feature type="compositionally biased region" description="Polar residues" evidence="2">
    <location>
        <begin position="1515"/>
        <end position="1538"/>
    </location>
</feature>
<reference evidence="3 4" key="1">
    <citation type="journal article" date="2019" name="Sci. Rep.">
        <title>Comparative genomics of chytrid fungi reveal insights into the obligate biotrophic and pathogenic lifestyle of Synchytrium endobioticum.</title>
        <authorList>
            <person name="van de Vossenberg B.T.L.H."/>
            <person name="Warris S."/>
            <person name="Nguyen H.D.T."/>
            <person name="van Gent-Pelzer M.P.E."/>
            <person name="Joly D.L."/>
            <person name="van de Geest H.C."/>
            <person name="Bonants P.J.M."/>
            <person name="Smith D.S."/>
            <person name="Levesque C.A."/>
            <person name="van der Lee T.A.J."/>
        </authorList>
    </citation>
    <scope>NUCLEOTIDE SEQUENCE [LARGE SCALE GENOMIC DNA]</scope>
    <source>
        <strain evidence="3 4">LEV6574</strain>
    </source>
</reference>
<dbReference type="InterPro" id="IPR011041">
    <property type="entry name" value="Quinoprot_gluc/sorb_DH_b-prop"/>
</dbReference>
<dbReference type="InterPro" id="IPR015943">
    <property type="entry name" value="WD40/YVTN_repeat-like_dom_sf"/>
</dbReference>
<dbReference type="OrthoDB" id="6262491at2759"/>
<dbReference type="InterPro" id="IPR036322">
    <property type="entry name" value="WD40_repeat_dom_sf"/>
</dbReference>
<feature type="compositionally biased region" description="Low complexity" evidence="2">
    <location>
        <begin position="1474"/>
        <end position="1514"/>
    </location>
</feature>
<dbReference type="SMART" id="SM00320">
    <property type="entry name" value="WD40"/>
    <property type="match status" value="7"/>
</dbReference>
<sequence length="1884" mass="207239">MAIVSLGEDATPRLSISTARQARPQGPSSLRARKLWKTVRDTLLLPADDEGVFGMDLASATTQASTIKVGLQQKYSLAGKKGLVAFTHHSRVPRRHIEALLAQQMLAKSSLHGAVCKANTAASSSVKPRTARENASEADPDTSAKQLQNASNTSFLCIDGMGLVHIWDAVSDSSSRPSLVLPITASITSVVLISSLYMYATSSHDCIVRFFDCRFHEVSMFTIPCAAHELLYNGARDELITIGDHTITTWSVKKEKIRDKVEITLAPQWSITTNLPSSQWLGATYLDGKSQRLFAAAGAGYIIYDLRNKREVIRTSSSGTRQIRSLAYCDNLDYTVCGCSDGSIAIRDINTAVVETTHAHTRAVTGLAVYQPDLLVVSCSMDMTIKMHSLCSFQEVYSYQATDPLLSLTFLDDSQISVSSPDSLLVFDFNHFQRVWHNSRSVISNLGITAESPRRIVARLEDGTIRIIGTGSGDVITSSLPSLDTDDMKAMAHSKQLACLFLLLQSGDFWILKTDVHPCTVVEIWTSLLDARDKCCCIAVLEFDPTRGSSIFLIAGSQGGRVVVIGRHGHIYSISQVHGGQVEACQAIPPREPSDHGLIITSSHDCTVKLSQLSIETGLLHPHATINTTAVPRHISWQSDTLCFGGDDGCINMFFLKPGGTTRPIRGHNKADDHADGITGISAIEKLDLFVTCGNDGTIRVWDSYNSLLREMQLDEPIHGLCVVNSRGDIVVAVRDRLDLLPFSSYLPPGYCKTAQLLESNIAIEETIPFDETPQLSIPKRFTFTLDEQRPWSVADANLVEACTATAMTTSTGVNLAQVDPVGDAVDLLACESLDDSGKAVNVLASDPSRFVLYSRRGTMVSRQETVVNATEMAILAVAADKILLRSASTKQSDGPWKDLQPFDVAQNYIPSIKKSTKIIATESLESDFSVPVAPDGELPNSRLLALIHDYCLQHNYRMLGNKPRRPTIQVTKDERLDSANRGSGKTNPTSSSVYRDRLRLLIQALPTEEAMKKATSQEMELVDSADSVHLTKVKIYNRQHDLRKPPPFPHFERAVKEKDDALKAALAQDWFPRHLVYASKESLSEGGSGADHELIVQPSADGILPAVLHGFEQADSSFKQFQVLNFVDLLQEKFSLCNFAPTVQSLSKHLATKLISPLARVEIDCRIAMMDKAMSWNHTVQSGDVVVALVLQLGSPYERIKSAATGHLEKLGLSQEAARYLSRNMVQDMYDRIEESARRINVQTPVNNRRTSIVPKPAAPAPSRKGSYVQLTPEQMEIASQTLKSEIQAMIKSALADKESLSALSDIVRLSAPPANPTTLEVIQALEVLVKSHQLAKASEESARKHREARIKAQIEDERRTREVEAAALKAQLAAEAPLAKAARKNSAADVRRNRHHGLAAQQVLAKSSLHGAVCKTNTGYPHIKSNIQRGKSHCSRCHDSREQLDERQAQFLARQVKSQRTKSAPVDRVRLTPFTETTSSTFLPTSTTTNTRPKTTGTTRTSSHTRPSSTFTNQQPKPSSTNTPTGNPSDPTSVFSPMASTSLLSLTSRPHTKYSSRTATPLNDYIDGYVDDIDAKMDTIALSAKSVVDLVSGTYFSQTYSTVCEVRCCFDSLIFRISSNDKVIIAYLQSSPAEWVFAVAQPRLRSICSSSTGLAYTAHGTTQSLVKTTPGASQDYLFEDTIPAVYYYKNTSRPYVSENGSFINFVLDMSFAWGAVVSLSVNDFLSGAVNTNQYWRFLLTDGGFTADSFVLVLKYTELIWERAAYGQVVICWSLLFFKPAVAEAKHSRQLAIEAFLEIPKDGVLKTYMKYKFKPSEGRYVDADEVSDDEDDENSDIPSTTSRPTDVFKKITPWYCVVLTLLVSGEHFFFSRIIISIIAVMMR</sequence>
<dbReference type="Pfam" id="PF00400">
    <property type="entry name" value="WD40"/>
    <property type="match status" value="2"/>
</dbReference>
<feature type="region of interest" description="Disordered" evidence="2">
    <location>
        <begin position="123"/>
        <end position="144"/>
    </location>
</feature>
<dbReference type="Gene3D" id="2.130.10.10">
    <property type="entry name" value="YVTN repeat-like/Quinoprotein amine dehydrogenase"/>
    <property type="match status" value="2"/>
</dbReference>
<feature type="compositionally biased region" description="Polar residues" evidence="2">
    <location>
        <begin position="981"/>
        <end position="992"/>
    </location>
</feature>
<proteinExistence type="predicted"/>
<protein>
    <submittedName>
        <fullName evidence="3">Uncharacterized protein</fullName>
    </submittedName>
</protein>
<feature type="repeat" description="WD" evidence="1">
    <location>
        <begin position="671"/>
        <end position="703"/>
    </location>
</feature>
<dbReference type="Proteomes" id="UP000320475">
    <property type="component" value="Unassembled WGS sequence"/>
</dbReference>